<comment type="similarity">
    <text evidence="6">Belongs to the TVP38/TMEM64 family.</text>
</comment>
<evidence type="ECO:0000256" key="1">
    <source>
        <dbReference type="ARBA" id="ARBA00004651"/>
    </source>
</evidence>
<evidence type="ECO:0000256" key="6">
    <source>
        <dbReference type="RuleBase" id="RU366058"/>
    </source>
</evidence>
<feature type="non-terminal residue" evidence="8">
    <location>
        <position position="190"/>
    </location>
</feature>
<keyword evidence="5 6" id="KW-0472">Membrane</keyword>
<evidence type="ECO:0000313" key="9">
    <source>
        <dbReference type="Proteomes" id="UP000235861"/>
    </source>
</evidence>
<organism evidence="8 9">
    <name type="scientific">Aeromonas cavernicola</name>
    <dbReference type="NCBI Taxonomy" id="1006623"/>
    <lineage>
        <taxon>Bacteria</taxon>
        <taxon>Pseudomonadati</taxon>
        <taxon>Pseudomonadota</taxon>
        <taxon>Gammaproteobacteria</taxon>
        <taxon>Aeromonadales</taxon>
        <taxon>Aeromonadaceae</taxon>
        <taxon>Aeromonas</taxon>
    </lineage>
</organism>
<feature type="transmembrane region" description="Helical" evidence="6">
    <location>
        <begin position="133"/>
        <end position="156"/>
    </location>
</feature>
<comment type="caution">
    <text evidence="6">Lacks conserved residue(s) required for the propagation of feature annotation.</text>
</comment>
<keyword evidence="4 6" id="KW-1133">Transmembrane helix</keyword>
<dbReference type="Proteomes" id="UP000235861">
    <property type="component" value="Unassembled WGS sequence"/>
</dbReference>
<name>A0A2H9U0T3_9GAMM</name>
<dbReference type="InterPro" id="IPR015414">
    <property type="entry name" value="TMEM64"/>
</dbReference>
<sequence length="190" mass="20354">MTRTRLLLALVMGGLIGTFFALDLGRYLSLGALQAQQAAVAQWVDSHFVSASLLFVLIYVLSTALSLPGASLLTLGGSAVFGVGWGLLLVSFASSIGATLAFLSARFLLRDWVTARFGGKLATFQSGMAKEGAFYLLSLRLIPIFPFFLVNLLMGLTPIRVSTYYWVSQLGMLPGTFVYVLAGSELGQLT</sequence>
<evidence type="ECO:0000256" key="5">
    <source>
        <dbReference type="ARBA" id="ARBA00023136"/>
    </source>
</evidence>
<feature type="transmembrane region" description="Helical" evidence="6">
    <location>
        <begin position="163"/>
        <end position="182"/>
    </location>
</feature>
<dbReference type="Pfam" id="PF09335">
    <property type="entry name" value="VTT_dom"/>
    <property type="match status" value="1"/>
</dbReference>
<evidence type="ECO:0000256" key="4">
    <source>
        <dbReference type="ARBA" id="ARBA00022989"/>
    </source>
</evidence>
<keyword evidence="9" id="KW-1185">Reference proteome</keyword>
<feature type="domain" description="VTT" evidence="7">
    <location>
        <begin position="68"/>
        <end position="184"/>
    </location>
</feature>
<dbReference type="GO" id="GO:0005886">
    <property type="term" value="C:plasma membrane"/>
    <property type="evidence" value="ECO:0007669"/>
    <property type="project" value="UniProtKB-SubCell"/>
</dbReference>
<accession>A0A2H9U0T3</accession>
<evidence type="ECO:0000256" key="3">
    <source>
        <dbReference type="ARBA" id="ARBA00022692"/>
    </source>
</evidence>
<dbReference type="RefSeq" id="WP_167386791.1">
    <property type="nucleotide sequence ID" value="NZ_PGGC01000196.1"/>
</dbReference>
<keyword evidence="2 6" id="KW-1003">Cell membrane</keyword>
<evidence type="ECO:0000256" key="2">
    <source>
        <dbReference type="ARBA" id="ARBA00022475"/>
    </source>
</evidence>
<keyword evidence="3 6" id="KW-0812">Transmembrane</keyword>
<dbReference type="EMBL" id="PGGC01000196">
    <property type="protein sequence ID" value="PJG57589.1"/>
    <property type="molecule type" value="Genomic_DNA"/>
</dbReference>
<comment type="caution">
    <text evidence="8">The sequence shown here is derived from an EMBL/GenBank/DDBJ whole genome shotgun (WGS) entry which is preliminary data.</text>
</comment>
<dbReference type="PANTHER" id="PTHR12677:SF59">
    <property type="entry name" value="GOLGI APPARATUS MEMBRANE PROTEIN TVP38-RELATED"/>
    <property type="match status" value="1"/>
</dbReference>
<protein>
    <recommendedName>
        <fullName evidence="6">TVP38/TMEM64 family membrane protein</fullName>
    </recommendedName>
</protein>
<reference evidence="8 9" key="1">
    <citation type="submission" date="2017-11" db="EMBL/GenBank/DDBJ databases">
        <title>Draft genome sequence of environmental isolate Aeromonas cavernicola sp. nov. MDC 2508.</title>
        <authorList>
            <person name="Colston S.M."/>
            <person name="Navarro A."/>
            <person name="Martinez-Murcia A.J."/>
            <person name="Graf J."/>
        </authorList>
    </citation>
    <scope>NUCLEOTIDE SEQUENCE [LARGE SCALE GENOMIC DNA]</scope>
    <source>
        <strain evidence="8 9">MDC 2508</strain>
    </source>
</reference>
<dbReference type="AlphaFoldDB" id="A0A2H9U0T3"/>
<proteinExistence type="inferred from homology"/>
<comment type="subcellular location">
    <subcellularLocation>
        <location evidence="1 6">Cell membrane</location>
        <topology evidence="1 6">Multi-pass membrane protein</topology>
    </subcellularLocation>
</comment>
<dbReference type="InterPro" id="IPR032816">
    <property type="entry name" value="VTT_dom"/>
</dbReference>
<dbReference type="PANTHER" id="PTHR12677">
    <property type="entry name" value="GOLGI APPARATUS MEMBRANE PROTEIN TVP38-RELATED"/>
    <property type="match status" value="1"/>
</dbReference>
<feature type="transmembrane region" description="Helical" evidence="6">
    <location>
        <begin position="79"/>
        <end position="103"/>
    </location>
</feature>
<gene>
    <name evidence="8" type="ORF">CUC53_17265</name>
</gene>
<feature type="transmembrane region" description="Helical" evidence="6">
    <location>
        <begin position="48"/>
        <end position="67"/>
    </location>
</feature>
<evidence type="ECO:0000313" key="8">
    <source>
        <dbReference type="EMBL" id="PJG57589.1"/>
    </source>
</evidence>
<evidence type="ECO:0000259" key="7">
    <source>
        <dbReference type="Pfam" id="PF09335"/>
    </source>
</evidence>